<reference evidence="1 2" key="1">
    <citation type="submission" date="2013-10" db="EMBL/GenBank/DDBJ databases">
        <authorList>
            <consortium name="International Citrus Genome Consortium"/>
            <person name="Jenkins J."/>
            <person name="Schmutz J."/>
            <person name="Prochnik S."/>
            <person name="Rokhsar D."/>
            <person name="Gmitter F."/>
            <person name="Ollitrault P."/>
            <person name="Machado M."/>
            <person name="Talon M."/>
            <person name="Wincker P."/>
            <person name="Jaillon O."/>
            <person name="Morgante M."/>
        </authorList>
    </citation>
    <scope>NUCLEOTIDE SEQUENCE</scope>
    <source>
        <strain evidence="2">cv. Clemenules</strain>
    </source>
</reference>
<dbReference type="AlphaFoldDB" id="V4UHI0"/>
<name>V4UHI0_CITCL</name>
<evidence type="ECO:0000313" key="1">
    <source>
        <dbReference type="EMBL" id="ESR65597.1"/>
    </source>
</evidence>
<keyword evidence="2" id="KW-1185">Reference proteome</keyword>
<dbReference type="EMBL" id="KI535697">
    <property type="protein sequence ID" value="ESR65597.1"/>
    <property type="molecule type" value="Genomic_DNA"/>
</dbReference>
<protein>
    <submittedName>
        <fullName evidence="1">Uncharacterized protein</fullName>
    </submittedName>
</protein>
<dbReference type="KEGG" id="cic:CICLE_v10010099mg"/>
<sequence>MELIFLCLGVGRPLIVCEERIFRLRPKTTAKDKKSRVGCLLIVREERIFRLCPTTAGKDKKKNPDKCLIVCQ</sequence>
<dbReference type="Gramene" id="ESR65597">
    <property type="protein sequence ID" value="ESR65597"/>
    <property type="gene ID" value="CICLE_v10010099mg"/>
</dbReference>
<accession>V4UHI0</accession>
<dbReference type="InParanoid" id="V4UHI0"/>
<proteinExistence type="predicted"/>
<gene>
    <name evidence="1" type="ORF">CICLE_v10010099mg</name>
</gene>
<dbReference type="Proteomes" id="UP000030687">
    <property type="component" value="Unassembled WGS sequence"/>
</dbReference>
<organism evidence="1 2">
    <name type="scientific">Citrus clementina</name>
    <name type="common">Clementine</name>
    <name type="synonym">Citrus deliciosa x Citrus sinensis</name>
    <dbReference type="NCBI Taxonomy" id="85681"/>
    <lineage>
        <taxon>Eukaryota</taxon>
        <taxon>Viridiplantae</taxon>
        <taxon>Streptophyta</taxon>
        <taxon>Embryophyta</taxon>
        <taxon>Tracheophyta</taxon>
        <taxon>Spermatophyta</taxon>
        <taxon>Magnoliopsida</taxon>
        <taxon>eudicotyledons</taxon>
        <taxon>Gunneridae</taxon>
        <taxon>Pentapetalae</taxon>
        <taxon>rosids</taxon>
        <taxon>malvids</taxon>
        <taxon>Sapindales</taxon>
        <taxon>Rutaceae</taxon>
        <taxon>Aurantioideae</taxon>
        <taxon>Citrus</taxon>
    </lineage>
</organism>
<evidence type="ECO:0000313" key="2">
    <source>
        <dbReference type="Proteomes" id="UP000030687"/>
    </source>
</evidence>